<name>A0A9P7NBC5_9HYPO</name>
<keyword evidence="7" id="KW-0539">Nucleus</keyword>
<proteinExistence type="predicted"/>
<dbReference type="PROSITE" id="PS51916">
    <property type="entry name" value="DEUBAD"/>
    <property type="match status" value="1"/>
</dbReference>
<dbReference type="GO" id="GO:0005634">
    <property type="term" value="C:nucleus"/>
    <property type="evidence" value="ECO:0007669"/>
    <property type="project" value="UniProtKB-SubCell"/>
</dbReference>
<feature type="domain" description="DEUBAD" evidence="9">
    <location>
        <begin position="23"/>
        <end position="137"/>
    </location>
</feature>
<evidence type="ECO:0000256" key="8">
    <source>
        <dbReference type="SAM" id="MobiDB-lite"/>
    </source>
</evidence>
<comment type="subcellular location">
    <subcellularLocation>
        <location evidence="1">Nucleus</location>
    </subcellularLocation>
</comment>
<evidence type="ECO:0000256" key="3">
    <source>
        <dbReference type="ARBA" id="ARBA00022771"/>
    </source>
</evidence>
<dbReference type="OrthoDB" id="2289918at2759"/>
<sequence length="201" mass="22308">MSPRKSNRKRRSKWTADNILTDPSSPLATADLRSVLTHPLAWTSLTVEERREVLSLFPDVALILDADTDDARPDFESLMNDDAFRADCAAYVDNLAQGRHDPQWLRDAWRAHDRRKAGDFDDFLVRKFEGDWGPLPEHMRLEARTKISSGDEAGSASRCVSAGADEGSPLGNDDSHEKVDGRVAADLGREKSSNTEPSACK</sequence>
<dbReference type="Proteomes" id="UP000748025">
    <property type="component" value="Unassembled WGS sequence"/>
</dbReference>
<dbReference type="GO" id="GO:0008270">
    <property type="term" value="F:zinc ion binding"/>
    <property type="evidence" value="ECO:0007669"/>
    <property type="project" value="UniProtKB-KW"/>
</dbReference>
<feature type="compositionally biased region" description="Basic and acidic residues" evidence="8">
    <location>
        <begin position="173"/>
        <end position="193"/>
    </location>
</feature>
<evidence type="ECO:0000259" key="9">
    <source>
        <dbReference type="PROSITE" id="PS51916"/>
    </source>
</evidence>
<reference evidence="10" key="1">
    <citation type="journal article" date="2020" name="bioRxiv">
        <title>Whole genome comparisons of ergot fungi reveals the divergence and evolution of species within the genus Claviceps are the result of varying mechanisms driving genome evolution and host range expansion.</title>
        <authorList>
            <person name="Wyka S.A."/>
            <person name="Mondo S.J."/>
            <person name="Liu M."/>
            <person name="Dettman J."/>
            <person name="Nalam V."/>
            <person name="Broders K.D."/>
        </authorList>
    </citation>
    <scope>NUCLEOTIDE SEQUENCE</scope>
    <source>
        <strain evidence="10">CCC 602</strain>
    </source>
</reference>
<accession>A0A9P7NBC5</accession>
<gene>
    <name evidence="10" type="ORF">E4U43_008159</name>
</gene>
<keyword evidence="11" id="KW-1185">Reference proteome</keyword>
<evidence type="ECO:0000313" key="10">
    <source>
        <dbReference type="EMBL" id="KAG6011711.1"/>
    </source>
</evidence>
<dbReference type="Pfam" id="PF13919">
    <property type="entry name" value="ASXH"/>
    <property type="match status" value="1"/>
</dbReference>
<comment type="caution">
    <text evidence="10">The sequence shown here is derived from an EMBL/GenBank/DDBJ whole genome shotgun (WGS) entry which is preliminary data.</text>
</comment>
<evidence type="ECO:0000313" key="11">
    <source>
        <dbReference type="Proteomes" id="UP000748025"/>
    </source>
</evidence>
<dbReference type="EMBL" id="SRPW01000840">
    <property type="protein sequence ID" value="KAG6011711.1"/>
    <property type="molecule type" value="Genomic_DNA"/>
</dbReference>
<evidence type="ECO:0000256" key="1">
    <source>
        <dbReference type="ARBA" id="ARBA00004123"/>
    </source>
</evidence>
<evidence type="ECO:0000256" key="4">
    <source>
        <dbReference type="ARBA" id="ARBA00022833"/>
    </source>
</evidence>
<protein>
    <recommendedName>
        <fullName evidence="9">DEUBAD domain-containing protein</fullName>
    </recommendedName>
</protein>
<evidence type="ECO:0000256" key="7">
    <source>
        <dbReference type="ARBA" id="ARBA00023242"/>
    </source>
</evidence>
<dbReference type="InterPro" id="IPR044867">
    <property type="entry name" value="DEUBAD_dom"/>
</dbReference>
<dbReference type="InterPro" id="IPR028020">
    <property type="entry name" value="ASX_DEUBAD_dom"/>
</dbReference>
<keyword evidence="5" id="KW-0805">Transcription regulation</keyword>
<keyword evidence="6" id="KW-0804">Transcription</keyword>
<evidence type="ECO:0000256" key="5">
    <source>
        <dbReference type="ARBA" id="ARBA00023015"/>
    </source>
</evidence>
<feature type="region of interest" description="Disordered" evidence="8">
    <location>
        <begin position="146"/>
        <end position="201"/>
    </location>
</feature>
<evidence type="ECO:0000256" key="2">
    <source>
        <dbReference type="ARBA" id="ARBA00022723"/>
    </source>
</evidence>
<dbReference type="AlphaFoldDB" id="A0A9P7NBC5"/>
<evidence type="ECO:0000256" key="6">
    <source>
        <dbReference type="ARBA" id="ARBA00023163"/>
    </source>
</evidence>
<keyword evidence="2" id="KW-0479">Metal-binding</keyword>
<organism evidence="10 11">
    <name type="scientific">Claviceps pusilla</name>
    <dbReference type="NCBI Taxonomy" id="123648"/>
    <lineage>
        <taxon>Eukaryota</taxon>
        <taxon>Fungi</taxon>
        <taxon>Dikarya</taxon>
        <taxon>Ascomycota</taxon>
        <taxon>Pezizomycotina</taxon>
        <taxon>Sordariomycetes</taxon>
        <taxon>Hypocreomycetidae</taxon>
        <taxon>Hypocreales</taxon>
        <taxon>Clavicipitaceae</taxon>
        <taxon>Claviceps</taxon>
    </lineage>
</organism>
<keyword evidence="4" id="KW-0862">Zinc</keyword>
<keyword evidence="3" id="KW-0863">Zinc-finger</keyword>